<name>V6LLB9_9EUKA</name>
<reference evidence="2" key="2">
    <citation type="submission" date="2020-12" db="EMBL/GenBank/DDBJ databases">
        <title>New Spironucleus salmonicida genome in near-complete chromosomes.</title>
        <authorList>
            <person name="Xu F."/>
            <person name="Kurt Z."/>
            <person name="Jimenez-Gonzalez A."/>
            <person name="Astvaldsson A."/>
            <person name="Andersson J.O."/>
            <person name="Svard S.G."/>
        </authorList>
    </citation>
    <scope>NUCLEOTIDE SEQUENCE</scope>
    <source>
        <strain evidence="2">ATCC 50377</strain>
    </source>
</reference>
<evidence type="ECO:0000313" key="2">
    <source>
        <dbReference type="EMBL" id="KAH0576952.1"/>
    </source>
</evidence>
<reference evidence="1 2" key="1">
    <citation type="journal article" date="2014" name="PLoS Genet.">
        <title>The Genome of Spironucleus salmonicida Highlights a Fish Pathogen Adapted to Fluctuating Environments.</title>
        <authorList>
            <person name="Xu F."/>
            <person name="Jerlstrom-Hultqvist J."/>
            <person name="Einarsson E."/>
            <person name="Astvaldsson A."/>
            <person name="Svard S.G."/>
            <person name="Andersson J.O."/>
        </authorList>
    </citation>
    <scope>NUCLEOTIDE SEQUENCE</scope>
    <source>
        <strain evidence="2">ATCC 50377</strain>
    </source>
</reference>
<gene>
    <name evidence="1" type="ORF">SS50377_14932</name>
    <name evidence="2" type="ORF">SS50377_20298</name>
</gene>
<keyword evidence="3" id="KW-1185">Reference proteome</keyword>
<evidence type="ECO:0000313" key="3">
    <source>
        <dbReference type="Proteomes" id="UP000018208"/>
    </source>
</evidence>
<dbReference type="Proteomes" id="UP000018208">
    <property type="component" value="Unassembled WGS sequence"/>
</dbReference>
<accession>V6LLB9</accession>
<dbReference type="EMBL" id="KI546100">
    <property type="protein sequence ID" value="EST45352.1"/>
    <property type="molecule type" value="Genomic_DNA"/>
</dbReference>
<proteinExistence type="predicted"/>
<organism evidence="1">
    <name type="scientific">Spironucleus salmonicida</name>
    <dbReference type="NCBI Taxonomy" id="348837"/>
    <lineage>
        <taxon>Eukaryota</taxon>
        <taxon>Metamonada</taxon>
        <taxon>Diplomonadida</taxon>
        <taxon>Hexamitidae</taxon>
        <taxon>Hexamitinae</taxon>
        <taxon>Spironucleus</taxon>
    </lineage>
</organism>
<dbReference type="AlphaFoldDB" id="V6LLB9"/>
<evidence type="ECO:0000313" key="1">
    <source>
        <dbReference type="EMBL" id="EST45352.1"/>
    </source>
</evidence>
<dbReference type="VEuPathDB" id="GiardiaDB:SS50377_20298"/>
<protein>
    <submittedName>
        <fullName evidence="1">Uncharacterized protein</fullName>
    </submittedName>
</protein>
<sequence length="163" mass="19597">MQSIEFDYFLEALMNLHKFQPSQNYLDIIYDGFMDYFEQKDLKKLQKFMDNLLHQYPKEECWNDVILGFIELLLDCNCMDKIYEENQVQIGLLQGQLDSRNTIIKNLENLTIDEYKVQKFMDDAYQGLTMERQINESTFTKNKLDQLQKVFVEFQQKVSKITE</sequence>
<dbReference type="EMBL" id="AUWU02000001">
    <property type="protein sequence ID" value="KAH0576952.1"/>
    <property type="molecule type" value="Genomic_DNA"/>
</dbReference>